<evidence type="ECO:0000313" key="2">
    <source>
        <dbReference type="EMBL" id="EXM14769.1"/>
    </source>
</evidence>
<reference evidence="2" key="1">
    <citation type="submission" date="2011-11" db="EMBL/GenBank/DDBJ databases">
        <title>The Genome Sequence of Fusarium oxysporum Cotton.</title>
        <authorList>
            <consortium name="The Broad Institute Genome Sequencing Platform"/>
            <person name="Ma L.-J."/>
            <person name="Gale L.R."/>
            <person name="Schwartz D.C."/>
            <person name="Zhou S."/>
            <person name="Corby-Kistler H."/>
            <person name="Young S.K."/>
            <person name="Zeng Q."/>
            <person name="Gargeya S."/>
            <person name="Fitzgerald M."/>
            <person name="Haas B."/>
            <person name="Abouelleil A."/>
            <person name="Alvarado L."/>
            <person name="Arachchi H.M."/>
            <person name="Berlin A."/>
            <person name="Brown A."/>
            <person name="Chapman S.B."/>
            <person name="Chen Z."/>
            <person name="Dunbar C."/>
            <person name="Freedman E."/>
            <person name="Gearin G."/>
            <person name="Goldberg J."/>
            <person name="Griggs A."/>
            <person name="Gujja S."/>
            <person name="Heiman D."/>
            <person name="Howarth C."/>
            <person name="Larson L."/>
            <person name="Lui A."/>
            <person name="MacDonald P.J.P."/>
            <person name="Montmayeur A."/>
            <person name="Murphy C."/>
            <person name="Neiman D."/>
            <person name="Pearson M."/>
            <person name="Priest M."/>
            <person name="Roberts A."/>
            <person name="Saif S."/>
            <person name="Shea T."/>
            <person name="Shenoy N."/>
            <person name="Sisk P."/>
            <person name="Stolte C."/>
            <person name="Sykes S."/>
            <person name="Wortman J."/>
            <person name="Nusbaum C."/>
            <person name="Birren B."/>
        </authorList>
    </citation>
    <scope>NUCLEOTIDE SEQUENCE [LARGE SCALE GENOMIC DNA]</scope>
    <source>
        <strain evidence="2">25433</strain>
    </source>
</reference>
<feature type="region of interest" description="Disordered" evidence="1">
    <location>
        <begin position="1"/>
        <end position="29"/>
    </location>
</feature>
<proteinExistence type="predicted"/>
<dbReference type="HOGENOM" id="CLU_1731547_0_0_1"/>
<dbReference type="Proteomes" id="UP000030701">
    <property type="component" value="Unassembled WGS sequence"/>
</dbReference>
<dbReference type="AlphaFoldDB" id="X0KMC2"/>
<feature type="compositionally biased region" description="Polar residues" evidence="1">
    <location>
        <begin position="1"/>
        <end position="27"/>
    </location>
</feature>
<accession>X0KMC2</accession>
<evidence type="ECO:0000256" key="1">
    <source>
        <dbReference type="SAM" id="MobiDB-lite"/>
    </source>
</evidence>
<gene>
    <name evidence="2" type="ORF">FOTG_16832</name>
</gene>
<sequence>MSSGHNLDQNPDSLPSDTETSQQSQPVTLGRLPTEVLLQISGEPGKDQSTISAQEFKGLCLLRPSLNQLYLPFNYFGNNNGAFRDVIRSADVKVMERCAQLGAAPDTIWELPESDGCQCLSEQQHNHHRPIDELLESVYLGEAPLTRALTL</sequence>
<name>X0KMC2_FUSOX</name>
<reference evidence="2" key="2">
    <citation type="submission" date="2014-03" db="EMBL/GenBank/DDBJ databases">
        <title>The Genome Annotation of Fusarium oxysporum Cotton.</title>
        <authorList>
            <consortium name="The Broad Institute Genomics Platform"/>
            <person name="Ma L.-J."/>
            <person name="Corby-Kistler H."/>
            <person name="Broz K."/>
            <person name="Gale L.R."/>
            <person name="Jonkers W."/>
            <person name="O'Donnell K."/>
            <person name="Ploetz R."/>
            <person name="Steinberg C."/>
            <person name="Schwartz D.C."/>
            <person name="VanEtten H."/>
            <person name="Zhou S."/>
            <person name="Young S.K."/>
            <person name="Zeng Q."/>
            <person name="Gargeya S."/>
            <person name="Fitzgerald M."/>
            <person name="Abouelleil A."/>
            <person name="Alvarado L."/>
            <person name="Chapman S.B."/>
            <person name="Gainer-Dewar J."/>
            <person name="Goldberg J."/>
            <person name="Griggs A."/>
            <person name="Gujja S."/>
            <person name="Hansen M."/>
            <person name="Howarth C."/>
            <person name="Imamovic A."/>
            <person name="Ireland A."/>
            <person name="Larimer J."/>
            <person name="McCowan C."/>
            <person name="Murphy C."/>
            <person name="Pearson M."/>
            <person name="Poon T.W."/>
            <person name="Priest M."/>
            <person name="Roberts A."/>
            <person name="Saif S."/>
            <person name="Shea T."/>
            <person name="Sykes S."/>
            <person name="Wortman J."/>
            <person name="Nusbaum C."/>
            <person name="Birren B."/>
        </authorList>
    </citation>
    <scope>NUCLEOTIDE SEQUENCE</scope>
    <source>
        <strain evidence="2">25433</strain>
    </source>
</reference>
<dbReference type="OrthoDB" id="5015698at2759"/>
<protein>
    <submittedName>
        <fullName evidence="2">Uncharacterized protein</fullName>
    </submittedName>
</protein>
<organism evidence="2">
    <name type="scientific">Fusarium oxysporum f. sp. vasinfectum 25433</name>
    <dbReference type="NCBI Taxonomy" id="1089449"/>
    <lineage>
        <taxon>Eukaryota</taxon>
        <taxon>Fungi</taxon>
        <taxon>Dikarya</taxon>
        <taxon>Ascomycota</taxon>
        <taxon>Pezizomycotina</taxon>
        <taxon>Sordariomycetes</taxon>
        <taxon>Hypocreomycetidae</taxon>
        <taxon>Hypocreales</taxon>
        <taxon>Nectriaceae</taxon>
        <taxon>Fusarium</taxon>
        <taxon>Fusarium oxysporum species complex</taxon>
    </lineage>
</organism>
<dbReference type="EMBL" id="KK035237">
    <property type="protein sequence ID" value="EXM14769.1"/>
    <property type="molecule type" value="Genomic_DNA"/>
</dbReference>